<comment type="caution">
    <text evidence="2">The sequence shown here is derived from an EMBL/GenBank/DDBJ whole genome shotgun (WGS) entry which is preliminary data.</text>
</comment>
<feature type="domain" description="Abortive phage infection protein C-terminal" evidence="1">
    <location>
        <begin position="243"/>
        <end position="398"/>
    </location>
</feature>
<reference evidence="2 3" key="1">
    <citation type="journal article" date="2013" name="Stand. Genomic Sci.">
        <title>Genomic Encyclopedia of Type Strains, Phase I: The one thousand microbial genomes (KMG-I) project.</title>
        <authorList>
            <person name="Kyrpides N.C."/>
            <person name="Woyke T."/>
            <person name="Eisen J.A."/>
            <person name="Garrity G."/>
            <person name="Lilburn T.G."/>
            <person name="Beck B.J."/>
            <person name="Whitman W.B."/>
            <person name="Hugenholtz P."/>
            <person name="Klenk H.P."/>
        </authorList>
    </citation>
    <scope>NUCLEOTIDE SEQUENCE [LARGE SCALE GENOMIC DNA]</scope>
    <source>
        <strain evidence="2 3">DSM 45044</strain>
    </source>
</reference>
<gene>
    <name evidence="2" type="ORF">LX16_5335</name>
</gene>
<dbReference type="Pfam" id="PF10592">
    <property type="entry name" value="AIPR"/>
    <property type="match status" value="1"/>
</dbReference>
<dbReference type="Proteomes" id="UP000321617">
    <property type="component" value="Unassembled WGS sequence"/>
</dbReference>
<evidence type="ECO:0000259" key="1">
    <source>
        <dbReference type="Pfam" id="PF10592"/>
    </source>
</evidence>
<evidence type="ECO:0000313" key="2">
    <source>
        <dbReference type="EMBL" id="TWJ06371.1"/>
    </source>
</evidence>
<dbReference type="EMBL" id="VLLL01000013">
    <property type="protein sequence ID" value="TWJ06371.1"/>
    <property type="molecule type" value="Genomic_DNA"/>
</dbReference>
<sequence>MKQMFVRQVRQALEKDFTDLIHLEDVKPLPAEQQVQHFRTRALTALTVQHLLGCTPEVAASYVIDGNDDNGIDAVAIDLDTAHIWLVQTKWSDGGTASLKQEAAMKLAEGFRLLSDGKHQAFNSRYQKLVNGIDQVVDDPNIKVSFVLALMGDASVADAALRPLERVRDDFNTFSYDPRADIHVLRLPELHGIVRAGIDGQPIDLKVLLENCGQVPAPYAAYYGSVSADQVAVWFTEHGERLFKKNIRTGLGRTSVNQNLIQTLTEEPQHFWYFNNGITMLCEQIERTGRGRLAVGGFGEIMLRNVSIVNGAQTVTAIHSACQESEDARNALVWIRIIETAENGTAFATRVTEATNTQNRVLEQDFAALDQTQQNLKVALESRGLVYLVRRGEQTPADAEGCNIEEALLALACTGNSIEFVCLAKSNPDRLWDRSGNGAYRRLFPSRITELKLWRSVQLYRDVLARIKQRLGDLDHRGESLARHGDLLTAHLVAGLLDQSKIDQEGFDWDAEVLTRVPELTDAVLSHVIQGVDEVCGPGSYPSVVFRREDRCASILEYVNQRMGKGTPIPPVFASRKKQRPKRQAKATTLLIQHGLIEEGTRLEFRAQTKRERQILTRWLAQDPARSRATWTNDKARPLIWEVDGRNYAPTGLVQHMLKEAGQGKPPALQGTKYWYLSGRGSLVDLAASHQGDLDVTG</sequence>
<keyword evidence="3" id="KW-1185">Reference proteome</keyword>
<accession>A0A562UL71</accession>
<organism evidence="2 3">
    <name type="scientific">Stackebrandtia albiflava</name>
    <dbReference type="NCBI Taxonomy" id="406432"/>
    <lineage>
        <taxon>Bacteria</taxon>
        <taxon>Bacillati</taxon>
        <taxon>Actinomycetota</taxon>
        <taxon>Actinomycetes</taxon>
        <taxon>Glycomycetales</taxon>
        <taxon>Glycomycetaceae</taxon>
        <taxon>Stackebrandtia</taxon>
    </lineage>
</organism>
<name>A0A562UL71_9ACTN</name>
<protein>
    <submittedName>
        <fullName evidence="2">AIPR protein</fullName>
    </submittedName>
</protein>
<dbReference type="InterPro" id="IPR018891">
    <property type="entry name" value="AIPR_C"/>
</dbReference>
<dbReference type="AlphaFoldDB" id="A0A562UL71"/>
<dbReference type="OrthoDB" id="9806213at2"/>
<dbReference type="RefSeq" id="WP_147144674.1">
    <property type="nucleotide sequence ID" value="NZ_BAABIJ010000008.1"/>
</dbReference>
<proteinExistence type="predicted"/>
<evidence type="ECO:0000313" key="3">
    <source>
        <dbReference type="Proteomes" id="UP000321617"/>
    </source>
</evidence>